<dbReference type="EMBL" id="FWXV01000018">
    <property type="protein sequence ID" value="SMD26960.1"/>
    <property type="molecule type" value="Genomic_DNA"/>
</dbReference>
<name>A0A1Y5YAS1_KIBAR</name>
<keyword evidence="2" id="KW-1185">Reference proteome</keyword>
<reference evidence="1 2" key="1">
    <citation type="submission" date="2017-04" db="EMBL/GenBank/DDBJ databases">
        <authorList>
            <person name="Afonso C.L."/>
            <person name="Miller P.J."/>
            <person name="Scott M.A."/>
            <person name="Spackman E."/>
            <person name="Goraichik I."/>
            <person name="Dimitrov K.M."/>
            <person name="Suarez D.L."/>
            <person name="Swayne D.E."/>
        </authorList>
    </citation>
    <scope>NUCLEOTIDE SEQUENCE [LARGE SCALE GENOMIC DNA]</scope>
    <source>
        <strain evidence="1 2">DSM 43828</strain>
    </source>
</reference>
<sequence>MAQLNWGSGSAISCGQENLAGVGAAAGSVVVVIMAANATRLLVEGSSWTHFLVYQGSW</sequence>
<accession>A0A1Y5YAS1</accession>
<evidence type="ECO:0000313" key="1">
    <source>
        <dbReference type="EMBL" id="SMD26960.1"/>
    </source>
</evidence>
<dbReference type="Proteomes" id="UP000192674">
    <property type="component" value="Unassembled WGS sequence"/>
</dbReference>
<dbReference type="AlphaFoldDB" id="A0A1Y5YAS1"/>
<organism evidence="1 2">
    <name type="scientific">Kibdelosporangium aridum</name>
    <dbReference type="NCBI Taxonomy" id="2030"/>
    <lineage>
        <taxon>Bacteria</taxon>
        <taxon>Bacillati</taxon>
        <taxon>Actinomycetota</taxon>
        <taxon>Actinomycetes</taxon>
        <taxon>Pseudonocardiales</taxon>
        <taxon>Pseudonocardiaceae</taxon>
        <taxon>Kibdelosporangium</taxon>
    </lineage>
</organism>
<gene>
    <name evidence="1" type="ORF">SAMN05661093_10547</name>
</gene>
<evidence type="ECO:0000313" key="2">
    <source>
        <dbReference type="Proteomes" id="UP000192674"/>
    </source>
</evidence>
<proteinExistence type="predicted"/>
<protein>
    <submittedName>
        <fullName evidence="1">Uncharacterized protein</fullName>
    </submittedName>
</protein>